<evidence type="ECO:0000259" key="1">
    <source>
        <dbReference type="Pfam" id="PF03235"/>
    </source>
</evidence>
<dbReference type="AlphaFoldDB" id="A0A558B6S0"/>
<dbReference type="EMBL" id="VMRX01000034">
    <property type="protein sequence ID" value="TVT32203.1"/>
    <property type="molecule type" value="Genomic_DNA"/>
</dbReference>
<dbReference type="PANTHER" id="PTHR39639:SF1">
    <property type="entry name" value="DUF262 DOMAIN-CONTAINING PROTEIN"/>
    <property type="match status" value="1"/>
</dbReference>
<dbReference type="InterPro" id="IPR004919">
    <property type="entry name" value="GmrSD_N"/>
</dbReference>
<organism evidence="2 3">
    <name type="scientific">Marinobacter vinifirmus</name>
    <dbReference type="NCBI Taxonomy" id="355591"/>
    <lineage>
        <taxon>Bacteria</taxon>
        <taxon>Pseudomonadati</taxon>
        <taxon>Pseudomonadota</taxon>
        <taxon>Gammaproteobacteria</taxon>
        <taxon>Pseudomonadales</taxon>
        <taxon>Marinobacteraceae</taxon>
        <taxon>Marinobacter</taxon>
    </lineage>
</organism>
<accession>A0A558B6S0</accession>
<feature type="domain" description="GmrSD restriction endonucleases N-terminal" evidence="1">
    <location>
        <begin position="12"/>
        <end position="153"/>
    </location>
</feature>
<reference evidence="2 3" key="1">
    <citation type="submission" date="2019-07" db="EMBL/GenBank/DDBJ databases">
        <title>The pathways for chlorine oxyanion respiration interact through the shared metabolite chlorate.</title>
        <authorList>
            <person name="Barnum T.P."/>
            <person name="Cheng Y."/>
            <person name="Hill K.A."/>
            <person name="Lucas L.N."/>
            <person name="Carlson H.K."/>
            <person name="Coates J.D."/>
        </authorList>
    </citation>
    <scope>NUCLEOTIDE SEQUENCE [LARGE SCALE GENOMIC DNA]</scope>
    <source>
        <strain evidence="2">UCB</strain>
    </source>
</reference>
<dbReference type="RefSeq" id="WP_036218854.1">
    <property type="nucleotide sequence ID" value="NZ_VMRX01000034.1"/>
</dbReference>
<evidence type="ECO:0000313" key="3">
    <source>
        <dbReference type="Proteomes" id="UP000319142"/>
    </source>
</evidence>
<dbReference type="PANTHER" id="PTHR39639">
    <property type="entry name" value="CHROMOSOME 16, WHOLE GENOME SHOTGUN SEQUENCE"/>
    <property type="match status" value="1"/>
</dbReference>
<protein>
    <submittedName>
        <fullName evidence="2">DUF262 domain-containing protein</fullName>
    </submittedName>
</protein>
<comment type="caution">
    <text evidence="2">The sequence shown here is derived from an EMBL/GenBank/DDBJ whole genome shotgun (WGS) entry which is preliminary data.</text>
</comment>
<gene>
    <name evidence="2" type="ORF">FHK81_13160</name>
</gene>
<name>A0A558B6S0_9GAMM</name>
<dbReference type="Pfam" id="PF03235">
    <property type="entry name" value="GmrSD_N"/>
    <property type="match status" value="1"/>
</dbReference>
<dbReference type="Proteomes" id="UP000319142">
    <property type="component" value="Unassembled WGS sequence"/>
</dbReference>
<sequence>MIEYRVRSVSLLNLVNDIKSERLIPDAYFQRNLVWRDIHKIDFIKTILLGYPFPQIFISKGKVDVKTMSTISCIVDGQQRTNAIAEFINNKFQVDGNYYSDLSDSKKAEFLKYEIAVIELDLENDDPKVKEIFQRINRTSNSLTVIEKMASEYSTSYFMLVAKLLSDQISIKSNNDDDFKEDPNIPQEFYDWAEKKNVKKFNTLITKKGIFTPREIARKVPLMHVLNIISTLLVGFYNRNEKVTENLNDYAEIFEERDEIIEQLEKAAEIIGRLKLRSKSYFYNKANVFSLIVAIASRIKEGERFDEGILTKELEKFENNIPEDFKLAATEAVNSTRARQLRNQYIDKILETAKI</sequence>
<evidence type="ECO:0000313" key="2">
    <source>
        <dbReference type="EMBL" id="TVT32203.1"/>
    </source>
</evidence>
<proteinExistence type="predicted"/>